<dbReference type="SUPFAM" id="SSF53822">
    <property type="entry name" value="Periplasmic binding protein-like I"/>
    <property type="match status" value="1"/>
</dbReference>
<feature type="domain" description="Leucine-binding protein" evidence="4">
    <location>
        <begin position="33"/>
        <end position="375"/>
    </location>
</feature>
<accession>A0A9X0UGQ4</accession>
<evidence type="ECO:0000313" key="5">
    <source>
        <dbReference type="EMBL" id="MBC4015505.1"/>
    </source>
</evidence>
<evidence type="ECO:0000256" key="2">
    <source>
        <dbReference type="ARBA" id="ARBA00022729"/>
    </source>
</evidence>
<dbReference type="InterPro" id="IPR051010">
    <property type="entry name" value="BCAA_transport"/>
</dbReference>
<dbReference type="Gene3D" id="3.40.50.2300">
    <property type="match status" value="2"/>
</dbReference>
<name>A0A9X0UGQ4_9PROT</name>
<dbReference type="Proteomes" id="UP000600101">
    <property type="component" value="Unassembled WGS sequence"/>
</dbReference>
<reference evidence="5" key="1">
    <citation type="submission" date="2020-08" db="EMBL/GenBank/DDBJ databases">
        <authorList>
            <person name="Hu Y."/>
            <person name="Nguyen S.V."/>
            <person name="Li F."/>
            <person name="Fanning S."/>
        </authorList>
    </citation>
    <scope>NUCLEOTIDE SEQUENCE</scope>
    <source>
        <strain evidence="5">SYSU D8009</strain>
    </source>
</reference>
<evidence type="ECO:0000256" key="3">
    <source>
        <dbReference type="ARBA" id="ARBA00022970"/>
    </source>
</evidence>
<dbReference type="Pfam" id="PF13458">
    <property type="entry name" value="Peripla_BP_6"/>
    <property type="match status" value="1"/>
</dbReference>
<evidence type="ECO:0000313" key="6">
    <source>
        <dbReference type="Proteomes" id="UP000600101"/>
    </source>
</evidence>
<gene>
    <name evidence="5" type="ORF">H7965_09205</name>
</gene>
<dbReference type="InterPro" id="IPR028082">
    <property type="entry name" value="Peripla_BP_I"/>
</dbReference>
<dbReference type="AlphaFoldDB" id="A0A9X0UGQ4"/>
<sequence>MDRRTILKLGAAVATLPAGLARPAIAQGGPVLRLGVLNDQSGLYADLTGQGSVVATRMAIEDFKVAEKGIRVEVIAADHQNKPDVGSNIARQWFDRDGVDVILDVPTSSVALAVSSVTKERDKVFLNSGAATADLTGPACTPNTIHWSYDTWMLANGTGKTMVAAGGRTWYFITADYAFGHALERDTMAKVREGGGQVLGSVRTPFPGTTDFSSFLMQAQASRAQVIGLANAGGDTINSIKQAAEFGLTRRGTKIAALLFQVTDVHALGLQTAQGLNLTESFYWDLNDGTRAFTERFHPQFRGIRPTQIHAGCYSSTLHYLKAVEAMGGVEAAKRSGAATVARMKEIKTSDPLFGEGEVRADGRKIHPVYLFEVKKPEESKGPWDYYKLVRTIPANEAFRPIAEGGCPLVRS</sequence>
<evidence type="ECO:0000256" key="1">
    <source>
        <dbReference type="ARBA" id="ARBA00010062"/>
    </source>
</evidence>
<dbReference type="CDD" id="cd06327">
    <property type="entry name" value="PBP1_SBP-like"/>
    <property type="match status" value="1"/>
</dbReference>
<keyword evidence="3" id="KW-0813">Transport</keyword>
<dbReference type="EMBL" id="JACOMF010000008">
    <property type="protein sequence ID" value="MBC4015505.1"/>
    <property type="molecule type" value="Genomic_DNA"/>
</dbReference>
<protein>
    <submittedName>
        <fullName evidence="5">ABC transporter substrate-binding protein</fullName>
    </submittedName>
</protein>
<dbReference type="InterPro" id="IPR028081">
    <property type="entry name" value="Leu-bd"/>
</dbReference>
<keyword evidence="6" id="KW-1185">Reference proteome</keyword>
<dbReference type="GO" id="GO:0006865">
    <property type="term" value="P:amino acid transport"/>
    <property type="evidence" value="ECO:0007669"/>
    <property type="project" value="UniProtKB-KW"/>
</dbReference>
<comment type="caution">
    <text evidence="5">The sequence shown here is derived from an EMBL/GenBank/DDBJ whole genome shotgun (WGS) entry which is preliminary data.</text>
</comment>
<dbReference type="PANTHER" id="PTHR30483:SF6">
    <property type="entry name" value="PERIPLASMIC BINDING PROTEIN OF ABC TRANSPORTER FOR NATURAL AMINO ACIDS"/>
    <property type="match status" value="1"/>
</dbReference>
<dbReference type="RefSeq" id="WP_186770282.1">
    <property type="nucleotide sequence ID" value="NZ_JACOMF010000008.1"/>
</dbReference>
<dbReference type="PANTHER" id="PTHR30483">
    <property type="entry name" value="LEUCINE-SPECIFIC-BINDING PROTEIN"/>
    <property type="match status" value="1"/>
</dbReference>
<evidence type="ECO:0000259" key="4">
    <source>
        <dbReference type="Pfam" id="PF13458"/>
    </source>
</evidence>
<proteinExistence type="inferred from homology"/>
<comment type="similarity">
    <text evidence="1">Belongs to the leucine-binding protein family.</text>
</comment>
<organism evidence="5 6">
    <name type="scientific">Siccirubricoccus deserti</name>
    <dbReference type="NCBI Taxonomy" id="2013562"/>
    <lineage>
        <taxon>Bacteria</taxon>
        <taxon>Pseudomonadati</taxon>
        <taxon>Pseudomonadota</taxon>
        <taxon>Alphaproteobacteria</taxon>
        <taxon>Acetobacterales</taxon>
        <taxon>Roseomonadaceae</taxon>
        <taxon>Siccirubricoccus</taxon>
    </lineage>
</organism>
<keyword evidence="2" id="KW-0732">Signal</keyword>
<keyword evidence="3" id="KW-0029">Amino-acid transport</keyword>